<proteinExistence type="predicted"/>
<dbReference type="EMBL" id="MT142510">
    <property type="protein sequence ID" value="QJA83400.1"/>
    <property type="molecule type" value="Genomic_DNA"/>
</dbReference>
<dbReference type="AlphaFoldDB" id="A0A6H2A713"/>
<dbReference type="EMBL" id="MT144579">
    <property type="protein sequence ID" value="QJA55230.1"/>
    <property type="molecule type" value="Genomic_DNA"/>
</dbReference>
<protein>
    <submittedName>
        <fullName evidence="1">Uncharacterized protein</fullName>
    </submittedName>
</protein>
<organism evidence="1">
    <name type="scientific">viral metagenome</name>
    <dbReference type="NCBI Taxonomy" id="1070528"/>
    <lineage>
        <taxon>unclassified sequences</taxon>
        <taxon>metagenomes</taxon>
        <taxon>organismal metagenomes</taxon>
    </lineage>
</organism>
<accession>A0A6H2A713</accession>
<name>A0A6H2A713_9ZZZZ</name>
<evidence type="ECO:0000313" key="3">
    <source>
        <dbReference type="EMBL" id="QJA83400.1"/>
    </source>
</evidence>
<reference evidence="1" key="1">
    <citation type="submission" date="2020-03" db="EMBL/GenBank/DDBJ databases">
        <title>The deep terrestrial virosphere.</title>
        <authorList>
            <person name="Holmfeldt K."/>
            <person name="Nilsson E."/>
            <person name="Simone D."/>
            <person name="Lopez-Fernandez M."/>
            <person name="Wu X."/>
            <person name="de Brujin I."/>
            <person name="Lundin D."/>
            <person name="Andersson A."/>
            <person name="Bertilsson S."/>
            <person name="Dopson M."/>
        </authorList>
    </citation>
    <scope>NUCLEOTIDE SEQUENCE</scope>
    <source>
        <strain evidence="3">MM415A00288</strain>
        <strain evidence="2">MM415B00385</strain>
        <strain evidence="1">TM448A07773</strain>
        <strain evidence="4">TM448B01270</strain>
    </source>
</reference>
<gene>
    <name evidence="3" type="ORF">MM415A00288_0020</name>
    <name evidence="2" type="ORF">MM415B00385_0008</name>
    <name evidence="1" type="ORF">TM448A07773_0008</name>
    <name evidence="4" type="ORF">TM448B01270_0007</name>
</gene>
<dbReference type="EMBL" id="MT141541">
    <property type="protein sequence ID" value="QJA65570.1"/>
    <property type="molecule type" value="Genomic_DNA"/>
</dbReference>
<evidence type="ECO:0000313" key="4">
    <source>
        <dbReference type="EMBL" id="QJH98341.1"/>
    </source>
</evidence>
<sequence length="63" mass="7051">MKTIDFAGRTVVTDHITSFYIEAGDTICITLSGGELLKEQFAIEEVQAVIDNLKYIFSDTKHI</sequence>
<evidence type="ECO:0000313" key="2">
    <source>
        <dbReference type="EMBL" id="QJA65570.1"/>
    </source>
</evidence>
<evidence type="ECO:0000313" key="1">
    <source>
        <dbReference type="EMBL" id="QJA55230.1"/>
    </source>
</evidence>
<dbReference type="EMBL" id="MT144728">
    <property type="protein sequence ID" value="QJH98341.1"/>
    <property type="molecule type" value="Genomic_DNA"/>
</dbReference>